<proteinExistence type="predicted"/>
<dbReference type="RefSeq" id="WP_208926603.1">
    <property type="nucleotide sequence ID" value="NZ_LK996017.1"/>
</dbReference>
<protein>
    <submittedName>
        <fullName evidence="1">Type VII secretion system ESAT-6-like</fullName>
    </submittedName>
</protein>
<dbReference type="Gene3D" id="1.10.287.1060">
    <property type="entry name" value="ESAT-6-like"/>
    <property type="match status" value="1"/>
</dbReference>
<dbReference type="InterPro" id="IPR010310">
    <property type="entry name" value="T7SS_ESAT-6-like"/>
</dbReference>
<dbReference type="InterPro" id="IPR036689">
    <property type="entry name" value="ESAT-6-like_sf"/>
</dbReference>
<organism evidence="1">
    <name type="scientific">Desulfitobacterium hafniense</name>
    <name type="common">Desulfitobacterium frappieri</name>
    <dbReference type="NCBI Taxonomy" id="49338"/>
    <lineage>
        <taxon>Bacteria</taxon>
        <taxon>Bacillati</taxon>
        <taxon>Bacillota</taxon>
        <taxon>Clostridia</taxon>
        <taxon>Eubacteriales</taxon>
        <taxon>Desulfitobacteriaceae</taxon>
        <taxon>Desulfitobacterium</taxon>
    </lineage>
</organism>
<reference evidence="1" key="1">
    <citation type="submission" date="2014-07" db="EMBL/GenBank/DDBJ databases">
        <authorList>
            <person name="Hornung V.Bastian."/>
        </authorList>
    </citation>
    <scope>NUCLEOTIDE SEQUENCE</scope>
    <source>
        <strain evidence="1">PCE-S</strain>
    </source>
</reference>
<evidence type="ECO:0000313" key="1">
    <source>
        <dbReference type="EMBL" id="CDX04951.1"/>
    </source>
</evidence>
<accession>A0A098BAP3</accession>
<dbReference type="EMBL" id="LK996017">
    <property type="protein sequence ID" value="CDX04951.1"/>
    <property type="molecule type" value="Genomic_DNA"/>
</dbReference>
<dbReference type="Pfam" id="PF06013">
    <property type="entry name" value="WXG100"/>
    <property type="match status" value="1"/>
</dbReference>
<gene>
    <name evidence="1" type="ORF">DPCES_5065</name>
</gene>
<name>A0A098BAP3_DESHA</name>
<dbReference type="AlphaFoldDB" id="A0A098BAP3"/>
<sequence length="99" mass="11244">MAKQVVNTDRLTSAANKLRTVNNNITGEFRTLQNKAKQLDSNWKSAAGEAARTTMYQLFKNNEVRSTVLQNYINMLEQQVNPGYTNTETVNTKLADKFK</sequence>
<dbReference type="PATRIC" id="fig|49338.4.peg.5450"/>
<dbReference type="SUPFAM" id="SSF140453">
    <property type="entry name" value="EsxAB dimer-like"/>
    <property type="match status" value="1"/>
</dbReference>